<name>A0A151SI48_CAJCA</name>
<dbReference type="Gramene" id="C.cajan_00641.t">
    <property type="protein sequence ID" value="C.cajan_00641.t.cds1"/>
    <property type="gene ID" value="C.cajan_00641"/>
</dbReference>
<dbReference type="AlphaFoldDB" id="A0A151SI48"/>
<organism evidence="1 2">
    <name type="scientific">Cajanus cajan</name>
    <name type="common">Pigeon pea</name>
    <name type="synonym">Cajanus indicus</name>
    <dbReference type="NCBI Taxonomy" id="3821"/>
    <lineage>
        <taxon>Eukaryota</taxon>
        <taxon>Viridiplantae</taxon>
        <taxon>Streptophyta</taxon>
        <taxon>Embryophyta</taxon>
        <taxon>Tracheophyta</taxon>
        <taxon>Spermatophyta</taxon>
        <taxon>Magnoliopsida</taxon>
        <taxon>eudicotyledons</taxon>
        <taxon>Gunneridae</taxon>
        <taxon>Pentapetalae</taxon>
        <taxon>rosids</taxon>
        <taxon>fabids</taxon>
        <taxon>Fabales</taxon>
        <taxon>Fabaceae</taxon>
        <taxon>Papilionoideae</taxon>
        <taxon>50 kb inversion clade</taxon>
        <taxon>NPAAA clade</taxon>
        <taxon>indigoferoid/millettioid clade</taxon>
        <taxon>Phaseoleae</taxon>
        <taxon>Cajanus</taxon>
    </lineage>
</organism>
<accession>A0A151SI48</accession>
<gene>
    <name evidence="1" type="ORF">KK1_000660</name>
</gene>
<dbReference type="EMBL" id="CM003613">
    <property type="protein sequence ID" value="KYP54472.1"/>
    <property type="molecule type" value="Genomic_DNA"/>
</dbReference>
<dbReference type="Proteomes" id="UP000075243">
    <property type="component" value="Chromosome 11"/>
</dbReference>
<sequence length="93" mass="10681">MKDLWKLKYFLGPELSYGNTGLFLCQRKYTLDILKECGMLDCKPSNFPMEQHHGLGSDMGELYSNPSQYRRSIGRLISISQSLSQRLPTLFTS</sequence>
<proteinExistence type="predicted"/>
<evidence type="ECO:0008006" key="3">
    <source>
        <dbReference type="Google" id="ProtNLM"/>
    </source>
</evidence>
<evidence type="ECO:0000313" key="2">
    <source>
        <dbReference type="Proteomes" id="UP000075243"/>
    </source>
</evidence>
<protein>
    <recommendedName>
        <fullName evidence="3">Reverse transcriptase Ty1/copia-type domain-containing protein</fullName>
    </recommendedName>
</protein>
<keyword evidence="2" id="KW-1185">Reference proteome</keyword>
<evidence type="ECO:0000313" key="1">
    <source>
        <dbReference type="EMBL" id="KYP54472.1"/>
    </source>
</evidence>
<reference evidence="1 2" key="1">
    <citation type="journal article" date="2012" name="Nat. Biotechnol.">
        <title>Draft genome sequence of pigeonpea (Cajanus cajan), an orphan legume crop of resource-poor farmers.</title>
        <authorList>
            <person name="Varshney R.K."/>
            <person name="Chen W."/>
            <person name="Li Y."/>
            <person name="Bharti A.K."/>
            <person name="Saxena R.K."/>
            <person name="Schlueter J.A."/>
            <person name="Donoghue M.T."/>
            <person name="Azam S."/>
            <person name="Fan G."/>
            <person name="Whaley A.M."/>
            <person name="Farmer A.D."/>
            <person name="Sheridan J."/>
            <person name="Iwata A."/>
            <person name="Tuteja R."/>
            <person name="Penmetsa R.V."/>
            <person name="Wu W."/>
            <person name="Upadhyaya H.D."/>
            <person name="Yang S.P."/>
            <person name="Shah T."/>
            <person name="Saxena K.B."/>
            <person name="Michael T."/>
            <person name="McCombie W.R."/>
            <person name="Yang B."/>
            <person name="Zhang G."/>
            <person name="Yang H."/>
            <person name="Wang J."/>
            <person name="Spillane C."/>
            <person name="Cook D.R."/>
            <person name="May G.D."/>
            <person name="Xu X."/>
            <person name="Jackson S.A."/>
        </authorList>
    </citation>
    <scope>NUCLEOTIDE SEQUENCE [LARGE SCALE GENOMIC DNA]</scope>
    <source>
        <strain evidence="2">cv. Asha</strain>
    </source>
</reference>
<dbReference type="OMA" id="ILMYSHT"/>